<evidence type="ECO:0000256" key="4">
    <source>
        <dbReference type="ARBA" id="ARBA00022618"/>
    </source>
</evidence>
<dbReference type="GO" id="GO:0032153">
    <property type="term" value="C:cell division site"/>
    <property type="evidence" value="ECO:0007669"/>
    <property type="project" value="UniProtKB-UniRule"/>
</dbReference>
<keyword evidence="12 16" id="KW-0131">Cell cycle</keyword>
<dbReference type="UniPathway" id="UPA00219"/>
<keyword evidence="16" id="KW-0997">Cell inner membrane</keyword>
<comment type="subcellular location">
    <subcellularLocation>
        <location evidence="16">Cell inner membrane</location>
        <topology evidence="16">Multi-pass membrane protein</topology>
    </subcellularLocation>
    <subcellularLocation>
        <location evidence="1">Cell membrane</location>
        <topology evidence="1">Multi-pass membrane protein</topology>
    </subcellularLocation>
    <text evidence="16">Localizes to the division septum.</text>
</comment>
<dbReference type="HAMAP" id="MF_00913">
    <property type="entry name" value="PGT_FtsW_proteobact"/>
    <property type="match status" value="1"/>
</dbReference>
<reference evidence="18 19" key="1">
    <citation type="submission" date="2016-10" db="EMBL/GenBank/DDBJ databases">
        <authorList>
            <person name="de Groot N.N."/>
        </authorList>
    </citation>
    <scope>NUCLEOTIDE SEQUENCE [LARGE SCALE GENOMIC DNA]</scope>
    <source>
        <strain evidence="18 19">DSM 16957</strain>
    </source>
</reference>
<feature type="transmembrane region" description="Helical" evidence="16">
    <location>
        <begin position="152"/>
        <end position="169"/>
    </location>
</feature>
<evidence type="ECO:0000256" key="7">
    <source>
        <dbReference type="ARBA" id="ARBA00022692"/>
    </source>
</evidence>
<dbReference type="GO" id="GO:0008360">
    <property type="term" value="P:regulation of cell shape"/>
    <property type="evidence" value="ECO:0007669"/>
    <property type="project" value="UniProtKB-KW"/>
</dbReference>
<feature type="transmembrane region" description="Helical" evidence="16">
    <location>
        <begin position="198"/>
        <end position="216"/>
    </location>
</feature>
<feature type="transmembrane region" description="Helical" evidence="16">
    <location>
        <begin position="351"/>
        <end position="374"/>
    </location>
</feature>
<feature type="transmembrane region" description="Helical" evidence="16">
    <location>
        <begin position="21"/>
        <end position="45"/>
    </location>
</feature>
<evidence type="ECO:0000256" key="13">
    <source>
        <dbReference type="ARBA" id="ARBA00023316"/>
    </source>
</evidence>
<comment type="similarity">
    <text evidence="14 16">Belongs to the SEDS family. FtsW subfamily.</text>
</comment>
<dbReference type="GO" id="GO:0005886">
    <property type="term" value="C:plasma membrane"/>
    <property type="evidence" value="ECO:0007669"/>
    <property type="project" value="UniProtKB-SubCell"/>
</dbReference>
<dbReference type="GO" id="GO:0071555">
    <property type="term" value="P:cell wall organization"/>
    <property type="evidence" value="ECO:0007669"/>
    <property type="project" value="UniProtKB-KW"/>
</dbReference>
<dbReference type="InterPro" id="IPR013437">
    <property type="entry name" value="FtsW"/>
</dbReference>
<evidence type="ECO:0000256" key="1">
    <source>
        <dbReference type="ARBA" id="ARBA00004651"/>
    </source>
</evidence>
<gene>
    <name evidence="16" type="primary">ftsW</name>
    <name evidence="18" type="ORF">SAMN04488509_11064</name>
</gene>
<evidence type="ECO:0000256" key="11">
    <source>
        <dbReference type="ARBA" id="ARBA00023136"/>
    </source>
</evidence>
<comment type="function">
    <text evidence="16">Peptidoglycan polymerase that is essential for cell division.</text>
</comment>
<comment type="catalytic activity">
    <reaction evidence="15 16">
        <text>[GlcNAc-(1-&gt;4)-Mur2Ac(oyl-L-Ala-gamma-D-Glu-L-Lys-D-Ala-D-Ala)](n)-di-trans,octa-cis-undecaprenyl diphosphate + beta-D-GlcNAc-(1-&gt;4)-Mur2Ac(oyl-L-Ala-gamma-D-Glu-L-Lys-D-Ala-D-Ala)-di-trans,octa-cis-undecaprenyl diphosphate = [GlcNAc-(1-&gt;4)-Mur2Ac(oyl-L-Ala-gamma-D-Glu-L-Lys-D-Ala-D-Ala)](n+1)-di-trans,octa-cis-undecaprenyl diphosphate + di-trans,octa-cis-undecaprenyl diphosphate + H(+)</text>
        <dbReference type="Rhea" id="RHEA:23708"/>
        <dbReference type="Rhea" id="RHEA-COMP:9602"/>
        <dbReference type="Rhea" id="RHEA-COMP:9603"/>
        <dbReference type="ChEBI" id="CHEBI:15378"/>
        <dbReference type="ChEBI" id="CHEBI:58405"/>
        <dbReference type="ChEBI" id="CHEBI:60033"/>
        <dbReference type="ChEBI" id="CHEBI:78435"/>
        <dbReference type="EC" id="2.4.99.28"/>
    </reaction>
</comment>
<dbReference type="PANTHER" id="PTHR30474:SF2">
    <property type="entry name" value="PEPTIDOGLYCAN GLYCOSYLTRANSFERASE FTSW-RELATED"/>
    <property type="match status" value="1"/>
</dbReference>
<dbReference type="EC" id="2.4.99.28" evidence="16"/>
<keyword evidence="6 16" id="KW-0808">Transferase</keyword>
<evidence type="ECO:0000256" key="16">
    <source>
        <dbReference type="HAMAP-Rule" id="MF_00913"/>
    </source>
</evidence>
<dbReference type="STRING" id="265719.SAMN04488509_11064"/>
<evidence type="ECO:0000256" key="10">
    <source>
        <dbReference type="ARBA" id="ARBA00022989"/>
    </source>
</evidence>
<sequence>MFGLPMPQAQKRDEIAGAYDGVLMAVVLTLVGIGVVMVASSSLAISEGHGVEPLHYLHRHLFFLAVGLIGALMLMRTELRALERRGSSLLILAFALLAAVLVPGLGREVNGATRWIELRFFGFQAVEAVKLLLILWLASYMVRYREQLQDRFWGVFKPLAVVGMLGVLLLLQPDFGSTVLLCAITGGMLWLGGARAPFLLAPAALGAVGLAALAVFEPYRMRRLVSFLDPFQDPYGAGYQLSHSLIAIGRGEATGVGLGASVQKLFYLPEAHTDFIFAVYAEETGFIGVSLLIGLFVLLAARAFWLGLRAIEMGRAFAGYCAFGVALWMSLQALVSIGVNMGVLPTKGLTLPLISSGGSSVILSCMALGLLLRVSYEAERARRQAGKLRSEDLQDPAELLQRPASAASARIEAPSPVFRPGPARTRIEPGIGALP</sequence>
<dbReference type="InterPro" id="IPR001182">
    <property type="entry name" value="FtsW/RodA"/>
</dbReference>
<evidence type="ECO:0000256" key="17">
    <source>
        <dbReference type="SAM" id="MobiDB-lite"/>
    </source>
</evidence>
<keyword evidence="19" id="KW-1185">Reference proteome</keyword>
<keyword evidence="9 16" id="KW-0573">Peptidoglycan synthesis</keyword>
<evidence type="ECO:0000256" key="5">
    <source>
        <dbReference type="ARBA" id="ARBA00022676"/>
    </source>
</evidence>
<keyword evidence="11 16" id="KW-0472">Membrane</keyword>
<dbReference type="GO" id="GO:0009252">
    <property type="term" value="P:peptidoglycan biosynthetic process"/>
    <property type="evidence" value="ECO:0007669"/>
    <property type="project" value="UniProtKB-UniRule"/>
</dbReference>
<evidence type="ECO:0000256" key="3">
    <source>
        <dbReference type="ARBA" id="ARBA00022475"/>
    </source>
</evidence>
<feature type="transmembrane region" description="Helical" evidence="16">
    <location>
        <begin position="118"/>
        <end position="140"/>
    </location>
</feature>
<evidence type="ECO:0000256" key="12">
    <source>
        <dbReference type="ARBA" id="ARBA00023306"/>
    </source>
</evidence>
<evidence type="ECO:0000256" key="14">
    <source>
        <dbReference type="ARBA" id="ARBA00038053"/>
    </source>
</evidence>
<proteinExistence type="inferred from homology"/>
<protein>
    <recommendedName>
        <fullName evidence="16">Probable peptidoglycan glycosyltransferase FtsW</fullName>
        <shortName evidence="16">PGT</shortName>
        <ecNumber evidence="16">2.4.99.28</ecNumber>
    </recommendedName>
    <alternativeName>
        <fullName evidence="16">Cell division protein FtsW</fullName>
    </alternativeName>
    <alternativeName>
        <fullName evidence="16">Cell wall polymerase</fullName>
    </alternativeName>
    <alternativeName>
        <fullName evidence="16">Peptidoglycan polymerase</fullName>
        <shortName evidence="16">PG polymerase</shortName>
    </alternativeName>
</protein>
<dbReference type="AlphaFoldDB" id="A0A1G6YL54"/>
<keyword evidence="8 16" id="KW-0133">Cell shape</keyword>
<evidence type="ECO:0000256" key="9">
    <source>
        <dbReference type="ARBA" id="ARBA00022984"/>
    </source>
</evidence>
<organism evidence="18 19">
    <name type="scientific">Aquimonas voraii</name>
    <dbReference type="NCBI Taxonomy" id="265719"/>
    <lineage>
        <taxon>Bacteria</taxon>
        <taxon>Pseudomonadati</taxon>
        <taxon>Pseudomonadota</taxon>
        <taxon>Gammaproteobacteria</taxon>
        <taxon>Lysobacterales</taxon>
        <taxon>Lysobacteraceae</taxon>
        <taxon>Aquimonas</taxon>
    </lineage>
</organism>
<keyword evidence="7 16" id="KW-0812">Transmembrane</keyword>
<dbReference type="GO" id="GO:0008955">
    <property type="term" value="F:peptidoglycan glycosyltransferase activity"/>
    <property type="evidence" value="ECO:0007669"/>
    <property type="project" value="UniProtKB-UniRule"/>
</dbReference>
<feature type="transmembrane region" description="Helical" evidence="16">
    <location>
        <begin position="87"/>
        <end position="106"/>
    </location>
</feature>
<comment type="pathway">
    <text evidence="2 16">Cell wall biogenesis; peptidoglycan biosynthesis.</text>
</comment>
<evidence type="ECO:0000256" key="2">
    <source>
        <dbReference type="ARBA" id="ARBA00004752"/>
    </source>
</evidence>
<dbReference type="GO" id="GO:0015648">
    <property type="term" value="F:lipid-linked peptidoglycan transporter activity"/>
    <property type="evidence" value="ECO:0007669"/>
    <property type="project" value="TreeGrafter"/>
</dbReference>
<dbReference type="RefSeq" id="WP_245680052.1">
    <property type="nucleotide sequence ID" value="NZ_FNAG01000010.1"/>
</dbReference>
<dbReference type="Proteomes" id="UP000199603">
    <property type="component" value="Unassembled WGS sequence"/>
</dbReference>
<feature type="transmembrane region" description="Helical" evidence="16">
    <location>
        <begin position="175"/>
        <end position="191"/>
    </location>
</feature>
<evidence type="ECO:0000256" key="8">
    <source>
        <dbReference type="ARBA" id="ARBA00022960"/>
    </source>
</evidence>
<keyword evidence="3 16" id="KW-1003">Cell membrane</keyword>
<keyword evidence="10 16" id="KW-1133">Transmembrane helix</keyword>
<evidence type="ECO:0000313" key="19">
    <source>
        <dbReference type="Proteomes" id="UP000199603"/>
    </source>
</evidence>
<feature type="transmembrane region" description="Helical" evidence="16">
    <location>
        <begin position="57"/>
        <end position="75"/>
    </location>
</feature>
<name>A0A1G6YL54_9GAMM</name>
<dbReference type="PANTHER" id="PTHR30474">
    <property type="entry name" value="CELL CYCLE PROTEIN"/>
    <property type="match status" value="1"/>
</dbReference>
<feature type="transmembrane region" description="Helical" evidence="16">
    <location>
        <begin position="285"/>
        <end position="305"/>
    </location>
</feature>
<evidence type="ECO:0000313" key="18">
    <source>
        <dbReference type="EMBL" id="SDD91129.1"/>
    </source>
</evidence>
<keyword evidence="4 16" id="KW-0132">Cell division</keyword>
<evidence type="ECO:0000256" key="15">
    <source>
        <dbReference type="ARBA" id="ARBA00049902"/>
    </source>
</evidence>
<dbReference type="NCBIfam" id="TIGR02614">
    <property type="entry name" value="ftsW"/>
    <property type="match status" value="1"/>
</dbReference>
<accession>A0A1G6YL54</accession>
<keyword evidence="13 16" id="KW-0961">Cell wall biogenesis/degradation</keyword>
<evidence type="ECO:0000256" key="6">
    <source>
        <dbReference type="ARBA" id="ARBA00022679"/>
    </source>
</evidence>
<keyword evidence="5 16" id="KW-0328">Glycosyltransferase</keyword>
<feature type="region of interest" description="Disordered" evidence="17">
    <location>
        <begin position="403"/>
        <end position="435"/>
    </location>
</feature>
<dbReference type="GO" id="GO:0043093">
    <property type="term" value="P:FtsZ-dependent cytokinesis"/>
    <property type="evidence" value="ECO:0007669"/>
    <property type="project" value="UniProtKB-UniRule"/>
</dbReference>
<feature type="transmembrane region" description="Helical" evidence="16">
    <location>
        <begin position="317"/>
        <end position="339"/>
    </location>
</feature>
<dbReference type="Pfam" id="PF01098">
    <property type="entry name" value="FTSW_RODA_SPOVE"/>
    <property type="match status" value="1"/>
</dbReference>
<dbReference type="EMBL" id="FNAG01000010">
    <property type="protein sequence ID" value="SDD91129.1"/>
    <property type="molecule type" value="Genomic_DNA"/>
</dbReference>